<sequence length="271" mass="30850">MLWRAIEITSNETVCYPEQMRVAASWLERSGVNPLSVRIAGDHLPREFLRVFTRHAARWEHLTLYFRWPWQSALVEDLPLLRSLCLAFHHCWYKVFKITKAPLLRAVCLWEGGSYTINPMIMWAQITSLTMNGVAEMGCIELLSAAPNLVYCKLVVPKYSPNSEDLRDVVLSHLTELDLSSKQQAFLNCFVTPALRRLRFGAKHPTGVELLTSFKAKSGCALPDIHIINPLQAADAYRDEFPSVKMTFGDAETHELESKYSAPRPRLLSFA</sequence>
<keyword evidence="2" id="KW-1185">Reference proteome</keyword>
<evidence type="ECO:0000313" key="1">
    <source>
        <dbReference type="EMBL" id="KAK6977968.1"/>
    </source>
</evidence>
<evidence type="ECO:0000313" key="2">
    <source>
        <dbReference type="Proteomes" id="UP001362999"/>
    </source>
</evidence>
<proteinExistence type="predicted"/>
<accession>A0AAV9ZDR3</accession>
<gene>
    <name evidence="1" type="ORF">R3P38DRAFT_501229</name>
</gene>
<protein>
    <submittedName>
        <fullName evidence="1">Uncharacterized protein</fullName>
    </submittedName>
</protein>
<organism evidence="1 2">
    <name type="scientific">Favolaschia claudopus</name>
    <dbReference type="NCBI Taxonomy" id="2862362"/>
    <lineage>
        <taxon>Eukaryota</taxon>
        <taxon>Fungi</taxon>
        <taxon>Dikarya</taxon>
        <taxon>Basidiomycota</taxon>
        <taxon>Agaricomycotina</taxon>
        <taxon>Agaricomycetes</taxon>
        <taxon>Agaricomycetidae</taxon>
        <taxon>Agaricales</taxon>
        <taxon>Marasmiineae</taxon>
        <taxon>Mycenaceae</taxon>
        <taxon>Favolaschia</taxon>
    </lineage>
</organism>
<reference evidence="1 2" key="1">
    <citation type="journal article" date="2024" name="J Genomics">
        <title>Draft genome sequencing and assembly of Favolaschia claudopus CIRM-BRFM 2984 isolated from oak limbs.</title>
        <authorList>
            <person name="Navarro D."/>
            <person name="Drula E."/>
            <person name="Chaduli D."/>
            <person name="Cazenave R."/>
            <person name="Ahrendt S."/>
            <person name="Wang J."/>
            <person name="Lipzen A."/>
            <person name="Daum C."/>
            <person name="Barry K."/>
            <person name="Grigoriev I.V."/>
            <person name="Favel A."/>
            <person name="Rosso M.N."/>
            <person name="Martin F."/>
        </authorList>
    </citation>
    <scope>NUCLEOTIDE SEQUENCE [LARGE SCALE GENOMIC DNA]</scope>
    <source>
        <strain evidence="1 2">CIRM-BRFM 2984</strain>
    </source>
</reference>
<name>A0AAV9ZDR3_9AGAR</name>
<dbReference type="EMBL" id="JAWWNJ010000162">
    <property type="protein sequence ID" value="KAK6977968.1"/>
    <property type="molecule type" value="Genomic_DNA"/>
</dbReference>
<comment type="caution">
    <text evidence="1">The sequence shown here is derived from an EMBL/GenBank/DDBJ whole genome shotgun (WGS) entry which is preliminary data.</text>
</comment>
<dbReference type="AlphaFoldDB" id="A0AAV9ZDR3"/>
<dbReference type="Proteomes" id="UP001362999">
    <property type="component" value="Unassembled WGS sequence"/>
</dbReference>